<organism evidence="1 2">
    <name type="scientific">Klebsiella variicola</name>
    <dbReference type="NCBI Taxonomy" id="244366"/>
    <lineage>
        <taxon>Bacteria</taxon>
        <taxon>Pseudomonadati</taxon>
        <taxon>Pseudomonadota</taxon>
        <taxon>Gammaproteobacteria</taxon>
        <taxon>Enterobacterales</taxon>
        <taxon>Enterobacteriaceae</taxon>
        <taxon>Klebsiella/Raoultella group</taxon>
        <taxon>Klebsiella</taxon>
        <taxon>Klebsiella pneumoniae complex</taxon>
    </lineage>
</organism>
<dbReference type="AlphaFoldDB" id="A0A7H4MJK8"/>
<comment type="caution">
    <text evidence="1">The sequence shown here is derived from an EMBL/GenBank/DDBJ whole genome shotgun (WGS) entry which is preliminary data.</text>
</comment>
<name>A0A7H4MJK8_KLEVA</name>
<reference evidence="1 2" key="1">
    <citation type="submission" date="2018-06" db="EMBL/GenBank/DDBJ databases">
        <authorList>
            <consortium name="Pathogen Informatics"/>
            <person name="Doyle S."/>
        </authorList>
    </citation>
    <scope>NUCLEOTIDE SEQUENCE [LARGE SCALE GENOMIC DNA]</scope>
    <source>
        <strain evidence="1 2">NCTC9177</strain>
    </source>
</reference>
<proteinExistence type="predicted"/>
<gene>
    <name evidence="1" type="ORF">NCTC9177_04405</name>
</gene>
<accession>A0A7H4MJK8</accession>
<sequence length="36" mass="3922">MDSLSIPLAVPGVKTCELACKDYKNLTPEVQLPPHL</sequence>
<dbReference type="EMBL" id="UGKR01000003">
    <property type="protein sequence ID" value="STS90508.1"/>
    <property type="molecule type" value="Genomic_DNA"/>
</dbReference>
<evidence type="ECO:0000313" key="1">
    <source>
        <dbReference type="EMBL" id="STS90508.1"/>
    </source>
</evidence>
<dbReference type="Proteomes" id="UP000254545">
    <property type="component" value="Unassembled WGS sequence"/>
</dbReference>
<protein>
    <submittedName>
        <fullName evidence="1">Uncharacterized protein</fullName>
    </submittedName>
</protein>
<evidence type="ECO:0000313" key="2">
    <source>
        <dbReference type="Proteomes" id="UP000254545"/>
    </source>
</evidence>